<keyword evidence="1" id="KW-0812">Transmembrane</keyword>
<proteinExistence type="predicted"/>
<protein>
    <submittedName>
        <fullName evidence="2">Uncharacterized protein</fullName>
    </submittedName>
</protein>
<evidence type="ECO:0000313" key="3">
    <source>
        <dbReference type="Proteomes" id="UP001633002"/>
    </source>
</evidence>
<reference evidence="2 3" key="1">
    <citation type="submission" date="2024-09" db="EMBL/GenBank/DDBJ databases">
        <title>Chromosome-scale assembly of Riccia sorocarpa.</title>
        <authorList>
            <person name="Paukszto L."/>
        </authorList>
    </citation>
    <scope>NUCLEOTIDE SEQUENCE [LARGE SCALE GENOMIC DNA]</scope>
    <source>
        <strain evidence="2">LP-2024</strain>
        <tissue evidence="2">Aerial parts of the thallus</tissue>
    </source>
</reference>
<keyword evidence="1" id="KW-1133">Transmembrane helix</keyword>
<name>A0ABD3GKU0_9MARC</name>
<gene>
    <name evidence="2" type="ORF">R1sor_022769</name>
</gene>
<organism evidence="2 3">
    <name type="scientific">Riccia sorocarpa</name>
    <dbReference type="NCBI Taxonomy" id="122646"/>
    <lineage>
        <taxon>Eukaryota</taxon>
        <taxon>Viridiplantae</taxon>
        <taxon>Streptophyta</taxon>
        <taxon>Embryophyta</taxon>
        <taxon>Marchantiophyta</taxon>
        <taxon>Marchantiopsida</taxon>
        <taxon>Marchantiidae</taxon>
        <taxon>Marchantiales</taxon>
        <taxon>Ricciaceae</taxon>
        <taxon>Riccia</taxon>
    </lineage>
</organism>
<keyword evidence="1" id="KW-0472">Membrane</keyword>
<evidence type="ECO:0000256" key="1">
    <source>
        <dbReference type="SAM" id="Phobius"/>
    </source>
</evidence>
<dbReference type="AlphaFoldDB" id="A0ABD3GKU0"/>
<evidence type="ECO:0000313" key="2">
    <source>
        <dbReference type="EMBL" id="KAL3679813.1"/>
    </source>
</evidence>
<dbReference type="Proteomes" id="UP001633002">
    <property type="component" value="Unassembled WGS sequence"/>
</dbReference>
<keyword evidence="3" id="KW-1185">Reference proteome</keyword>
<feature type="transmembrane region" description="Helical" evidence="1">
    <location>
        <begin position="51"/>
        <end position="71"/>
    </location>
</feature>
<dbReference type="EMBL" id="JBJQOH010000007">
    <property type="protein sequence ID" value="KAL3679813.1"/>
    <property type="molecule type" value="Genomic_DNA"/>
</dbReference>
<sequence>MDSAVRSTFAKILVAAVVISSFGIAMAHEGHTHAPSPAPVGDSAAAGLLPVTIISSFVVAATGFFAVSTIVTEQGSLAYLRQGQELLEDVDVLKLIGHSVELLENICELSLEQNRQRNLCLE</sequence>
<comment type="caution">
    <text evidence="2">The sequence shown here is derived from an EMBL/GenBank/DDBJ whole genome shotgun (WGS) entry which is preliminary data.</text>
</comment>
<accession>A0ABD3GKU0</accession>